<protein>
    <submittedName>
        <fullName evidence="1">Uncharacterized protein</fullName>
    </submittedName>
</protein>
<evidence type="ECO:0000313" key="1">
    <source>
        <dbReference type="EMBL" id="PSN58806.1"/>
    </source>
</evidence>
<dbReference type="EMBL" id="KZ678194">
    <property type="protein sequence ID" value="PSN58806.1"/>
    <property type="molecule type" value="Genomic_DNA"/>
</dbReference>
<proteinExistence type="predicted"/>
<keyword evidence="2" id="KW-1185">Reference proteome</keyword>
<accession>A0A2T2N0M3</accession>
<name>A0A2T2N0M3_CORCC</name>
<dbReference type="AlphaFoldDB" id="A0A2T2N0M3"/>
<dbReference type="Proteomes" id="UP000240883">
    <property type="component" value="Unassembled WGS sequence"/>
</dbReference>
<gene>
    <name evidence="1" type="ORF">BS50DRAFT_580450</name>
</gene>
<evidence type="ECO:0000313" key="2">
    <source>
        <dbReference type="Proteomes" id="UP000240883"/>
    </source>
</evidence>
<organism evidence="1 2">
    <name type="scientific">Corynespora cassiicola Philippines</name>
    <dbReference type="NCBI Taxonomy" id="1448308"/>
    <lineage>
        <taxon>Eukaryota</taxon>
        <taxon>Fungi</taxon>
        <taxon>Dikarya</taxon>
        <taxon>Ascomycota</taxon>
        <taxon>Pezizomycotina</taxon>
        <taxon>Dothideomycetes</taxon>
        <taxon>Pleosporomycetidae</taxon>
        <taxon>Pleosporales</taxon>
        <taxon>Corynesporascaceae</taxon>
        <taxon>Corynespora</taxon>
    </lineage>
</organism>
<reference evidence="1 2" key="1">
    <citation type="journal article" date="2018" name="Front. Microbiol.">
        <title>Genome-Wide Analysis of Corynespora cassiicola Leaf Fall Disease Putative Effectors.</title>
        <authorList>
            <person name="Lopez D."/>
            <person name="Ribeiro S."/>
            <person name="Label P."/>
            <person name="Fumanal B."/>
            <person name="Venisse J.S."/>
            <person name="Kohler A."/>
            <person name="de Oliveira R.R."/>
            <person name="Labutti K."/>
            <person name="Lipzen A."/>
            <person name="Lail K."/>
            <person name="Bauer D."/>
            <person name="Ohm R.A."/>
            <person name="Barry K.W."/>
            <person name="Spatafora J."/>
            <person name="Grigoriev I.V."/>
            <person name="Martin F.M."/>
            <person name="Pujade-Renaud V."/>
        </authorList>
    </citation>
    <scope>NUCLEOTIDE SEQUENCE [LARGE SCALE GENOMIC DNA]</scope>
    <source>
        <strain evidence="1 2">Philippines</strain>
    </source>
</reference>
<sequence length="54" mass="5843">MVCLFWMQVAQNSVDTALQITISEKTTFISEGYGCIGKVASTGPRDGVTFDVLI</sequence>